<feature type="region of interest" description="Disordered" evidence="2">
    <location>
        <begin position="362"/>
        <end position="398"/>
    </location>
</feature>
<evidence type="ECO:0000256" key="2">
    <source>
        <dbReference type="SAM" id="MobiDB-lite"/>
    </source>
</evidence>
<dbReference type="GeneID" id="10417342"/>
<accession>F2XXY5</accession>
<dbReference type="KEGG" id="vg:10417342"/>
<keyword evidence="1" id="KW-0175">Coiled coil</keyword>
<dbReference type="Proteomes" id="UP000207680">
    <property type="component" value="Segment"/>
</dbReference>
<name>F2XXY5_9VIRU</name>
<organism evidence="3 4">
    <name type="scientific">Sweet potato collusive virus</name>
    <dbReference type="NCBI Taxonomy" id="930168"/>
    <lineage>
        <taxon>Viruses</taxon>
        <taxon>Riboviria</taxon>
        <taxon>Pararnavirae</taxon>
        <taxon>Artverviricota</taxon>
        <taxon>Revtraviricetes</taxon>
        <taxon>Ortervirales</taxon>
        <taxon>Caulimoviridae</taxon>
        <taxon>Cavemovirus</taxon>
        <taxon>Cavemovirus collusipomeae</taxon>
    </lineage>
</organism>
<protein>
    <submittedName>
        <fullName evidence="3">Putative inclusion body protein</fullName>
    </submittedName>
</protein>
<feature type="coiled-coil region" evidence="1">
    <location>
        <begin position="11"/>
        <end position="59"/>
    </location>
</feature>
<evidence type="ECO:0000256" key="1">
    <source>
        <dbReference type="SAM" id="Coils"/>
    </source>
</evidence>
<keyword evidence="4" id="KW-1185">Reference proteome</keyword>
<reference evidence="3 4" key="2">
    <citation type="journal article" date="2011" name="J. Gen. Virol.">
        <title>Distinct cavemoviruses interact synergistically with sweet potato chlorotic stunt virus (genus Crinivirus) in cultivated sweet potato.</title>
        <authorList>
            <person name="Cuellar W.J."/>
            <person name="De Souza J."/>
            <person name="Barrantes I."/>
            <person name="Fuentes S."/>
            <person name="Kreuze J.F."/>
        </authorList>
    </citation>
    <scope>NUCLEOTIDE SEQUENCE [LARGE SCALE GENOMIC DNA]</scope>
    <source>
        <strain evidence="3">Mad1</strain>
    </source>
</reference>
<evidence type="ECO:0000313" key="3">
    <source>
        <dbReference type="EMBL" id="AEA36697.1"/>
    </source>
</evidence>
<feature type="compositionally biased region" description="Basic and acidic residues" evidence="2">
    <location>
        <begin position="370"/>
        <end position="398"/>
    </location>
</feature>
<proteinExistence type="predicted"/>
<dbReference type="RefSeq" id="YP_004347416.1">
    <property type="nucleotide sequence ID" value="NC_015328.1"/>
</dbReference>
<sequence>MEKLTSLLISCPEMEQMMQQLLAEMQKLNATVEKQNSRIEQLENELEKEKGKKPLTEEKIISEKELEKEKEISWKAKIKKYGEASSKEEKIIEKDVWQKPKGTHIGSIYVTEFVRLMNYLNSRHANLNEIYSLTDYNKLVADKNTDERLIRAAYQHGLLHVHYIESANQIKMYDEGIVNAYLKLAQLTKAKCIYIRFYTAFAEVTKEGIIPKIEAIKLGITYEKIQYDVCEQELFEENRVHDFLRHKKAIGLLTIRRELESTEGNIWVYENRNNRIIYAPSRARKEEVKKVVAAWQQKIYTPERNIPDCGITAPCISEPCLKILCELSKNQLVVKHQCKYCGKMKKKEEVDYSLPEDIIMKDVDEDSDVEDKKEENAYDKDAFRPDKVADAGDDVKEK</sequence>
<evidence type="ECO:0000313" key="4">
    <source>
        <dbReference type="Proteomes" id="UP000207680"/>
    </source>
</evidence>
<dbReference type="EMBL" id="HQ694978">
    <property type="protein sequence ID" value="AEA36697.1"/>
    <property type="molecule type" value="Genomic_DNA"/>
</dbReference>
<dbReference type="OrthoDB" id="31901at10239"/>
<reference evidence="3 4" key="1">
    <citation type="journal article" date="2011" name="Arch. Virol.">
        <title>Sequence analysis of the replicase gene of 'sweet potato caulimo-like virus' suggests that this virus is a distinct member of the genus Cavemovirus.</title>
        <authorList>
            <person name="De Souza J."/>
            <person name="Cuellar W.J."/>
        </authorList>
    </citation>
    <scope>NUCLEOTIDE SEQUENCE [LARGE SCALE GENOMIC DNA]</scope>
    <source>
        <strain evidence="3">Mad1</strain>
    </source>
</reference>